<comment type="caution">
    <text evidence="1">The sequence shown here is derived from an EMBL/GenBank/DDBJ whole genome shotgun (WGS) entry which is preliminary data.</text>
</comment>
<reference evidence="2" key="1">
    <citation type="journal article" date="2022" name="Mol. Ecol. Resour.">
        <title>The genomes of chicory, endive, great burdock and yacon provide insights into Asteraceae palaeo-polyploidization history and plant inulin production.</title>
        <authorList>
            <person name="Fan W."/>
            <person name="Wang S."/>
            <person name="Wang H."/>
            <person name="Wang A."/>
            <person name="Jiang F."/>
            <person name="Liu H."/>
            <person name="Zhao H."/>
            <person name="Xu D."/>
            <person name="Zhang Y."/>
        </authorList>
    </citation>
    <scope>NUCLEOTIDE SEQUENCE [LARGE SCALE GENOMIC DNA]</scope>
    <source>
        <strain evidence="2">cv. Yunnan</strain>
    </source>
</reference>
<sequence length="447" mass="47481">MVNDVVQIKQRRRRQWWWLELAGRTPRGCDDGVGFSQQRGEEEDRPGQICSSPEKFLSKPSLTPLPFLAGSSTSRRPHRRPSPPTASIVRSSKVVVLIDTTSGCLPIHCFLSLFLMPRKKDPSPSTLPPRRSARGASKSTSLFDGEEDETPVVPLVGLGDNQEGFDGLLQPPPLNSGLNMCHINKESSAIPSVSVSLNESEQNLGVINKDEILKKSTAAGISPAGKTGFAGRSSGLFESDSSGSPGTQGLVTGSGKTPNQVIDTYGFRYADAARSATLLFSPEFKASWGWNYSMIGTGLSPRAPLCGVAPGVHGIGLDPSHTVSEKESVSQGPDVHGHMPGSGLNNEPEVHGIEVQQLGPGVDSEVGLHASVGIDEKATMHEGFDTASSSSVLGEKQVGTPMQPMDRVSGASVEVQIDDDNGREMHVHGFGMGSEGIGVTTKEIKKR</sequence>
<protein>
    <submittedName>
        <fullName evidence="1">Uncharacterized protein</fullName>
    </submittedName>
</protein>
<evidence type="ECO:0000313" key="2">
    <source>
        <dbReference type="Proteomes" id="UP001056120"/>
    </source>
</evidence>
<evidence type="ECO:0000313" key="1">
    <source>
        <dbReference type="EMBL" id="KAI3744895.1"/>
    </source>
</evidence>
<proteinExistence type="predicted"/>
<name>A0ACB9DEP6_9ASTR</name>
<organism evidence="1 2">
    <name type="scientific">Smallanthus sonchifolius</name>
    <dbReference type="NCBI Taxonomy" id="185202"/>
    <lineage>
        <taxon>Eukaryota</taxon>
        <taxon>Viridiplantae</taxon>
        <taxon>Streptophyta</taxon>
        <taxon>Embryophyta</taxon>
        <taxon>Tracheophyta</taxon>
        <taxon>Spermatophyta</taxon>
        <taxon>Magnoliopsida</taxon>
        <taxon>eudicotyledons</taxon>
        <taxon>Gunneridae</taxon>
        <taxon>Pentapetalae</taxon>
        <taxon>asterids</taxon>
        <taxon>campanulids</taxon>
        <taxon>Asterales</taxon>
        <taxon>Asteraceae</taxon>
        <taxon>Asteroideae</taxon>
        <taxon>Heliantheae alliance</taxon>
        <taxon>Millerieae</taxon>
        <taxon>Smallanthus</taxon>
    </lineage>
</organism>
<reference evidence="1 2" key="2">
    <citation type="journal article" date="2022" name="Mol. Ecol. Resour.">
        <title>The genomes of chicory, endive, great burdock and yacon provide insights into Asteraceae paleo-polyploidization history and plant inulin production.</title>
        <authorList>
            <person name="Fan W."/>
            <person name="Wang S."/>
            <person name="Wang H."/>
            <person name="Wang A."/>
            <person name="Jiang F."/>
            <person name="Liu H."/>
            <person name="Zhao H."/>
            <person name="Xu D."/>
            <person name="Zhang Y."/>
        </authorList>
    </citation>
    <scope>NUCLEOTIDE SEQUENCE [LARGE SCALE GENOMIC DNA]</scope>
    <source>
        <strain evidence="2">cv. Yunnan</strain>
        <tissue evidence="1">Leaves</tissue>
    </source>
</reference>
<gene>
    <name evidence="1" type="ORF">L1987_57991</name>
</gene>
<keyword evidence="2" id="KW-1185">Reference proteome</keyword>
<dbReference type="EMBL" id="CM042036">
    <property type="protein sequence ID" value="KAI3744895.1"/>
    <property type="molecule type" value="Genomic_DNA"/>
</dbReference>
<dbReference type="Proteomes" id="UP001056120">
    <property type="component" value="Linkage Group LG19"/>
</dbReference>
<accession>A0ACB9DEP6</accession>